<dbReference type="EMBL" id="JBHTMX010000005">
    <property type="protein sequence ID" value="MFD1330753.1"/>
    <property type="molecule type" value="Genomic_DNA"/>
</dbReference>
<reference evidence="3" key="1">
    <citation type="journal article" date="2019" name="Int. J. Syst. Evol. Microbiol.">
        <title>The Global Catalogue of Microorganisms (GCM) 10K type strain sequencing project: providing services to taxonomists for standard genome sequencing and annotation.</title>
        <authorList>
            <consortium name="The Broad Institute Genomics Platform"/>
            <consortium name="The Broad Institute Genome Sequencing Center for Infectious Disease"/>
            <person name="Wu L."/>
            <person name="Ma J."/>
        </authorList>
    </citation>
    <scope>NUCLEOTIDE SEQUENCE [LARGE SCALE GENOMIC DNA]</scope>
    <source>
        <strain evidence="3">CCUG 61696</strain>
    </source>
</reference>
<dbReference type="RefSeq" id="WP_378773946.1">
    <property type="nucleotide sequence ID" value="NZ_JBHTMX010000005.1"/>
</dbReference>
<protein>
    <submittedName>
        <fullName evidence="2">Uncharacterized protein</fullName>
    </submittedName>
</protein>
<evidence type="ECO:0000313" key="3">
    <source>
        <dbReference type="Proteomes" id="UP001597171"/>
    </source>
</evidence>
<gene>
    <name evidence="2" type="ORF">ACFQ4O_01940</name>
</gene>
<dbReference type="Proteomes" id="UP001597171">
    <property type="component" value="Unassembled WGS sequence"/>
</dbReference>
<name>A0ABW3Z492_9HYPH</name>
<proteinExistence type="predicted"/>
<sequence length="96" mass="10159">MLTGRGGRACASGGQVVLGGVKQGVGSRLFDRPELLRFRERGDAERLYDVGPADDETQGERRPATETTAVAELQEAARAGTSVRPVCAKNETNSAI</sequence>
<keyword evidence="3" id="KW-1185">Reference proteome</keyword>
<feature type="region of interest" description="Disordered" evidence="1">
    <location>
        <begin position="47"/>
        <end position="96"/>
    </location>
</feature>
<organism evidence="2 3">
    <name type="scientific">Methylopila musalis</name>
    <dbReference type="NCBI Taxonomy" id="1134781"/>
    <lineage>
        <taxon>Bacteria</taxon>
        <taxon>Pseudomonadati</taxon>
        <taxon>Pseudomonadota</taxon>
        <taxon>Alphaproteobacteria</taxon>
        <taxon>Hyphomicrobiales</taxon>
        <taxon>Methylopilaceae</taxon>
        <taxon>Methylopila</taxon>
    </lineage>
</organism>
<evidence type="ECO:0000313" key="2">
    <source>
        <dbReference type="EMBL" id="MFD1330753.1"/>
    </source>
</evidence>
<accession>A0ABW3Z492</accession>
<comment type="caution">
    <text evidence="2">The sequence shown here is derived from an EMBL/GenBank/DDBJ whole genome shotgun (WGS) entry which is preliminary data.</text>
</comment>
<evidence type="ECO:0000256" key="1">
    <source>
        <dbReference type="SAM" id="MobiDB-lite"/>
    </source>
</evidence>